<accession>A0A3M9MQT1</accession>
<dbReference type="Pfam" id="PF06580">
    <property type="entry name" value="His_kinase"/>
    <property type="match status" value="1"/>
</dbReference>
<dbReference type="Proteomes" id="UP000271010">
    <property type="component" value="Unassembled WGS sequence"/>
</dbReference>
<dbReference type="RefSeq" id="WP_123134326.1">
    <property type="nucleotide sequence ID" value="NZ_RJJE01000017.1"/>
</dbReference>
<dbReference type="OrthoDB" id="9792992at2"/>
<feature type="transmembrane region" description="Helical" evidence="1">
    <location>
        <begin position="41"/>
        <end position="60"/>
    </location>
</feature>
<keyword evidence="1" id="KW-0472">Membrane</keyword>
<comment type="caution">
    <text evidence="3">The sequence shown here is derived from an EMBL/GenBank/DDBJ whole genome shotgun (WGS) entry which is preliminary data.</text>
</comment>
<sequence>MKKRLPLLLHLLLWIVLLVFNSFYSNARVSTIPLTWKVADLAQTFLFHIALFYFNWLVLVPKILAKNKVLLYAVAVILTLALFVVIRTPIEIFEMKKSAQLDPAMAEQIRKYPSIYSLKGVMVPIAIMGVLNIFLSSSLKVTGDYLRNERRRRELELRQATTELELLKAQVNPHFLFNTLNNIYSLAYQNSPSTPDAILKLSLLLRYQLYETDVPLVPLEKEIEHLQHLLDLHRLRLPNPGLLTLQIDGDTSRFQLPPMLLMPLVENLFKHGLTTAPMQLHLLVEDDHLTFITHNTVKPTPTQEAYGGIGLQNLRRRLELLFPNAYTLETHSQGPEFDARLELRKLT</sequence>
<evidence type="ECO:0000256" key="1">
    <source>
        <dbReference type="SAM" id="Phobius"/>
    </source>
</evidence>
<dbReference type="InterPro" id="IPR050640">
    <property type="entry name" value="Bact_2-comp_sensor_kinase"/>
</dbReference>
<keyword evidence="1" id="KW-1133">Transmembrane helix</keyword>
<dbReference type="InterPro" id="IPR010559">
    <property type="entry name" value="Sig_transdc_His_kin_internal"/>
</dbReference>
<keyword evidence="1" id="KW-0812">Transmembrane</keyword>
<evidence type="ECO:0000313" key="3">
    <source>
        <dbReference type="EMBL" id="RNI27861.1"/>
    </source>
</evidence>
<dbReference type="EMBL" id="RJJE01000017">
    <property type="protein sequence ID" value="RNI27861.1"/>
    <property type="molecule type" value="Genomic_DNA"/>
</dbReference>
<keyword evidence="4" id="KW-1185">Reference proteome</keyword>
<evidence type="ECO:0000259" key="2">
    <source>
        <dbReference type="Pfam" id="PF06580"/>
    </source>
</evidence>
<protein>
    <submittedName>
        <fullName evidence="3">Histidine kinase</fullName>
    </submittedName>
</protein>
<organism evidence="3 4">
    <name type="scientific">Rufibacter immobilis</name>
    <dbReference type="NCBI Taxonomy" id="1348778"/>
    <lineage>
        <taxon>Bacteria</taxon>
        <taxon>Pseudomonadati</taxon>
        <taxon>Bacteroidota</taxon>
        <taxon>Cytophagia</taxon>
        <taxon>Cytophagales</taxon>
        <taxon>Hymenobacteraceae</taxon>
        <taxon>Rufibacter</taxon>
    </lineage>
</organism>
<dbReference type="GO" id="GO:0016020">
    <property type="term" value="C:membrane"/>
    <property type="evidence" value="ECO:0007669"/>
    <property type="project" value="InterPro"/>
</dbReference>
<feature type="transmembrane region" description="Helical" evidence="1">
    <location>
        <begin position="69"/>
        <end position="90"/>
    </location>
</feature>
<keyword evidence="3" id="KW-0808">Transferase</keyword>
<feature type="transmembrane region" description="Helical" evidence="1">
    <location>
        <begin position="121"/>
        <end position="143"/>
    </location>
</feature>
<reference evidence="3 4" key="1">
    <citation type="submission" date="2018-11" db="EMBL/GenBank/DDBJ databases">
        <title>Rufibacter latericius sp. nov., isolated from water in Baiyang Lake.</title>
        <authorList>
            <person name="Yang Y."/>
        </authorList>
    </citation>
    <scope>NUCLEOTIDE SEQUENCE [LARGE SCALE GENOMIC DNA]</scope>
    <source>
        <strain evidence="3 4">MCC P1</strain>
    </source>
</reference>
<dbReference type="PANTHER" id="PTHR34220:SF7">
    <property type="entry name" value="SENSOR HISTIDINE KINASE YPDA"/>
    <property type="match status" value="1"/>
</dbReference>
<dbReference type="Gene3D" id="3.30.565.10">
    <property type="entry name" value="Histidine kinase-like ATPase, C-terminal domain"/>
    <property type="match status" value="1"/>
</dbReference>
<dbReference type="AlphaFoldDB" id="A0A3M9MQT1"/>
<keyword evidence="3" id="KW-0418">Kinase</keyword>
<dbReference type="PANTHER" id="PTHR34220">
    <property type="entry name" value="SENSOR HISTIDINE KINASE YPDA"/>
    <property type="match status" value="1"/>
</dbReference>
<gene>
    <name evidence="3" type="ORF">EFA69_17345</name>
</gene>
<dbReference type="GO" id="GO:0000155">
    <property type="term" value="F:phosphorelay sensor kinase activity"/>
    <property type="evidence" value="ECO:0007669"/>
    <property type="project" value="InterPro"/>
</dbReference>
<evidence type="ECO:0000313" key="4">
    <source>
        <dbReference type="Proteomes" id="UP000271010"/>
    </source>
</evidence>
<dbReference type="InterPro" id="IPR036890">
    <property type="entry name" value="HATPase_C_sf"/>
</dbReference>
<proteinExistence type="predicted"/>
<name>A0A3M9MQT1_9BACT</name>
<feature type="domain" description="Signal transduction histidine kinase internal region" evidence="2">
    <location>
        <begin position="163"/>
        <end position="238"/>
    </location>
</feature>